<reference evidence="6" key="2">
    <citation type="submission" date="2020-09" db="EMBL/GenBank/DDBJ databases">
        <authorList>
            <person name="Sun Q."/>
            <person name="Zhou Y."/>
        </authorList>
    </citation>
    <scope>NUCLEOTIDE SEQUENCE</scope>
    <source>
        <strain evidence="6">CGMCC 4.7679</strain>
    </source>
</reference>
<feature type="domain" description="3-hydroxyacyl-CoA dehydrogenase C-terminal" evidence="4">
    <location>
        <begin position="394"/>
        <end position="473"/>
    </location>
</feature>
<dbReference type="Pfam" id="PF02737">
    <property type="entry name" value="3HCDH_N"/>
    <property type="match status" value="1"/>
</dbReference>
<keyword evidence="3" id="KW-0560">Oxidoreductase</keyword>
<evidence type="ECO:0000313" key="6">
    <source>
        <dbReference type="EMBL" id="GHF41365.1"/>
    </source>
</evidence>
<comment type="similarity">
    <text evidence="2">Belongs to the 3-hydroxyacyl-CoA dehydrogenase family.</text>
</comment>
<dbReference type="GO" id="GO:0006635">
    <property type="term" value="P:fatty acid beta-oxidation"/>
    <property type="evidence" value="ECO:0007669"/>
    <property type="project" value="TreeGrafter"/>
</dbReference>
<sequence length="479" mass="50527">MSELAGLRVAVAGLGPMGRGIARVFAEAGAAVTVVDADEETTARGQAKLQEEGPPIKVDTAAGVTDAARDADLFVEAIVERFEAKLSLLDQVRAAGNAGLVVASNTSSLSIGELGKAYGDPSRVLGMHFFNPPTKMRLVEIIRGARTDAAVVGRAREWVAALGKTAVLCADSPNFIVNRVCRPLYYESQLLVTQGVAPQVVDAAIKGALGHRMGPLELLDFTGLHTHLGSSETALREFGDPRYRPIPLTRQLVRAGTTGRAAGRGYYDYSQGKPREAQAAVLRQPSESSARVRFAGSDVSTEDGDLTVYRTNTCAEKDIEAVRELARRGRVVVDSSAGGWVEHLPAGAGWVRLHGTGENGFAEVVSDEVAGIEPAYDVVDALGAVSVPVLALPGLVVDRVMHTVVNEALTLVEEGTAEAGDVDLALRLGMNHPAGPLEYLDRTGAAAVLAGLRGMLAGFGDPRYRPAQLLVRRAAGSRR</sequence>
<dbReference type="GO" id="GO:0070403">
    <property type="term" value="F:NAD+ binding"/>
    <property type="evidence" value="ECO:0007669"/>
    <property type="project" value="InterPro"/>
</dbReference>
<accession>A0A8H9IUR3</accession>
<proteinExistence type="inferred from homology"/>
<evidence type="ECO:0000256" key="2">
    <source>
        <dbReference type="ARBA" id="ARBA00009463"/>
    </source>
</evidence>
<dbReference type="InterPro" id="IPR006108">
    <property type="entry name" value="3HC_DH_C"/>
</dbReference>
<dbReference type="GO" id="GO:0008691">
    <property type="term" value="F:3-hydroxybutyryl-CoA dehydrogenase activity"/>
    <property type="evidence" value="ECO:0007669"/>
    <property type="project" value="TreeGrafter"/>
</dbReference>
<evidence type="ECO:0000256" key="1">
    <source>
        <dbReference type="ARBA" id="ARBA00005086"/>
    </source>
</evidence>
<feature type="domain" description="3-hydroxyacyl-CoA dehydrogenase C-terminal" evidence="4">
    <location>
        <begin position="175"/>
        <end position="269"/>
    </location>
</feature>
<dbReference type="Proteomes" id="UP000658656">
    <property type="component" value="Unassembled WGS sequence"/>
</dbReference>
<feature type="domain" description="3-hydroxyacyl-CoA dehydrogenase NAD binding" evidence="5">
    <location>
        <begin position="9"/>
        <end position="171"/>
    </location>
</feature>
<dbReference type="InterPro" id="IPR036291">
    <property type="entry name" value="NAD(P)-bd_dom_sf"/>
</dbReference>
<dbReference type="InterPro" id="IPR008927">
    <property type="entry name" value="6-PGluconate_DH-like_C_sf"/>
</dbReference>
<comment type="caution">
    <text evidence="6">The sequence shown here is derived from an EMBL/GenBank/DDBJ whole genome shotgun (WGS) entry which is preliminary data.</text>
</comment>
<evidence type="ECO:0000259" key="4">
    <source>
        <dbReference type="Pfam" id="PF00725"/>
    </source>
</evidence>
<evidence type="ECO:0000259" key="5">
    <source>
        <dbReference type="Pfam" id="PF02737"/>
    </source>
</evidence>
<gene>
    <name evidence="6" type="primary">paaH</name>
    <name evidence="6" type="ORF">GCM10017566_13500</name>
</gene>
<dbReference type="SUPFAM" id="SSF48179">
    <property type="entry name" value="6-phosphogluconate dehydrogenase C-terminal domain-like"/>
    <property type="match status" value="2"/>
</dbReference>
<dbReference type="EMBL" id="BNAV01000001">
    <property type="protein sequence ID" value="GHF41365.1"/>
    <property type="molecule type" value="Genomic_DNA"/>
</dbReference>
<organism evidence="6 7">
    <name type="scientific">Amycolatopsis bartoniae</name>
    <dbReference type="NCBI Taxonomy" id="941986"/>
    <lineage>
        <taxon>Bacteria</taxon>
        <taxon>Bacillati</taxon>
        <taxon>Actinomycetota</taxon>
        <taxon>Actinomycetes</taxon>
        <taxon>Pseudonocardiales</taxon>
        <taxon>Pseudonocardiaceae</taxon>
        <taxon>Amycolatopsis</taxon>
    </lineage>
</organism>
<dbReference type="AlphaFoldDB" id="A0A8H9IUR3"/>
<dbReference type="RefSeq" id="WP_221216489.1">
    <property type="nucleotide sequence ID" value="NZ_BNAV01000001.1"/>
</dbReference>
<dbReference type="Gene3D" id="1.10.1040.50">
    <property type="match status" value="1"/>
</dbReference>
<dbReference type="Gene3D" id="1.10.1040.10">
    <property type="entry name" value="N-(1-d-carboxylethyl)-l-norvaline Dehydrogenase, domain 2"/>
    <property type="match status" value="1"/>
</dbReference>
<dbReference type="InterPro" id="IPR006176">
    <property type="entry name" value="3-OHacyl-CoA_DH_NAD-bd"/>
</dbReference>
<protein>
    <submittedName>
        <fullName evidence="6">3-hydroxybutyryl-CoA dehydrogenase</fullName>
    </submittedName>
</protein>
<dbReference type="InterPro" id="IPR013328">
    <property type="entry name" value="6PGD_dom2"/>
</dbReference>
<dbReference type="PANTHER" id="PTHR48075:SF5">
    <property type="entry name" value="3-HYDROXYBUTYRYL-COA DEHYDROGENASE"/>
    <property type="match status" value="1"/>
</dbReference>
<reference evidence="6" key="1">
    <citation type="journal article" date="2014" name="Int. J. Syst. Evol. Microbiol.">
        <title>Complete genome sequence of Corynebacterium casei LMG S-19264T (=DSM 44701T), isolated from a smear-ripened cheese.</title>
        <authorList>
            <consortium name="US DOE Joint Genome Institute (JGI-PGF)"/>
            <person name="Walter F."/>
            <person name="Albersmeier A."/>
            <person name="Kalinowski J."/>
            <person name="Ruckert C."/>
        </authorList>
    </citation>
    <scope>NUCLEOTIDE SEQUENCE</scope>
    <source>
        <strain evidence="6">CGMCC 4.7679</strain>
    </source>
</reference>
<name>A0A8H9IUR3_9PSEU</name>
<dbReference type="PANTHER" id="PTHR48075">
    <property type="entry name" value="3-HYDROXYACYL-COA DEHYDROGENASE FAMILY PROTEIN"/>
    <property type="match status" value="1"/>
</dbReference>
<keyword evidence="7" id="KW-1185">Reference proteome</keyword>
<comment type="pathway">
    <text evidence="1">Lipid metabolism; butanoate metabolism.</text>
</comment>
<dbReference type="SUPFAM" id="SSF51735">
    <property type="entry name" value="NAD(P)-binding Rossmann-fold domains"/>
    <property type="match status" value="1"/>
</dbReference>
<dbReference type="Pfam" id="PF00725">
    <property type="entry name" value="3HCDH"/>
    <property type="match status" value="2"/>
</dbReference>
<evidence type="ECO:0000313" key="7">
    <source>
        <dbReference type="Proteomes" id="UP000658656"/>
    </source>
</evidence>
<evidence type="ECO:0000256" key="3">
    <source>
        <dbReference type="ARBA" id="ARBA00023002"/>
    </source>
</evidence>
<dbReference type="Gene3D" id="3.40.50.720">
    <property type="entry name" value="NAD(P)-binding Rossmann-like Domain"/>
    <property type="match status" value="1"/>
</dbReference>